<sequence length="47" mass="5376">MTYNLFPSHAATSLRRSHDGSVRSINWWNNKKYKFFPPMKAGMGGGM</sequence>
<reference evidence="1 2" key="1">
    <citation type="submission" date="2016-11" db="EMBL/GenBank/DDBJ databases">
        <authorList>
            <person name="Jaros S."/>
            <person name="Januszkiewicz K."/>
            <person name="Wedrychowicz H."/>
        </authorList>
    </citation>
    <scope>NUCLEOTIDE SEQUENCE [LARGE SCALE GENOMIC DNA]</scope>
    <source>
        <strain evidence="1 2">DSM 4740</strain>
    </source>
</reference>
<dbReference type="AlphaFoldDB" id="A0A1M7AD94"/>
<accession>A0A1M7AD94</accession>
<evidence type="ECO:0000313" key="1">
    <source>
        <dbReference type="EMBL" id="SHL40519.1"/>
    </source>
</evidence>
<dbReference type="EMBL" id="FRCA01000001">
    <property type="protein sequence ID" value="SHL40519.1"/>
    <property type="molecule type" value="Genomic_DNA"/>
</dbReference>
<name>A0A1M7AD94_9GAMM</name>
<gene>
    <name evidence="1" type="ORF">SAMN05660971_00461</name>
</gene>
<dbReference type="Proteomes" id="UP000184123">
    <property type="component" value="Unassembled WGS sequence"/>
</dbReference>
<proteinExistence type="predicted"/>
<organism evidence="1 2">
    <name type="scientific">Halomonas cupida</name>
    <dbReference type="NCBI Taxonomy" id="44933"/>
    <lineage>
        <taxon>Bacteria</taxon>
        <taxon>Pseudomonadati</taxon>
        <taxon>Pseudomonadota</taxon>
        <taxon>Gammaproteobacteria</taxon>
        <taxon>Oceanospirillales</taxon>
        <taxon>Halomonadaceae</taxon>
        <taxon>Halomonas</taxon>
    </lineage>
</organism>
<protein>
    <submittedName>
        <fullName evidence="1">Uncharacterized protein</fullName>
    </submittedName>
</protein>
<evidence type="ECO:0000313" key="2">
    <source>
        <dbReference type="Proteomes" id="UP000184123"/>
    </source>
</evidence>